<proteinExistence type="predicted"/>
<feature type="compositionally biased region" description="Polar residues" evidence="1">
    <location>
        <begin position="50"/>
        <end position="65"/>
    </location>
</feature>
<dbReference type="Proteomes" id="UP000005239">
    <property type="component" value="Unassembled WGS sequence"/>
</dbReference>
<dbReference type="CDD" id="cd01040">
    <property type="entry name" value="Mb-like"/>
    <property type="match status" value="1"/>
</dbReference>
<organism evidence="2 3">
    <name type="scientific">Pristionchus pacificus</name>
    <name type="common">Parasitic nematode worm</name>
    <dbReference type="NCBI Taxonomy" id="54126"/>
    <lineage>
        <taxon>Eukaryota</taxon>
        <taxon>Metazoa</taxon>
        <taxon>Ecdysozoa</taxon>
        <taxon>Nematoda</taxon>
        <taxon>Chromadorea</taxon>
        <taxon>Rhabditida</taxon>
        <taxon>Rhabditina</taxon>
        <taxon>Diplogasteromorpha</taxon>
        <taxon>Diplogasteroidea</taxon>
        <taxon>Neodiplogasteridae</taxon>
        <taxon>Pristionchus</taxon>
    </lineage>
</organism>
<dbReference type="SUPFAM" id="SSF46458">
    <property type="entry name" value="Globin-like"/>
    <property type="match status" value="1"/>
</dbReference>
<dbReference type="OrthoDB" id="5807096at2759"/>
<dbReference type="GO" id="GO:0020037">
    <property type="term" value="F:heme binding"/>
    <property type="evidence" value="ECO:0007669"/>
    <property type="project" value="InterPro"/>
</dbReference>
<dbReference type="Gene3D" id="1.10.490.10">
    <property type="entry name" value="Globins"/>
    <property type="match status" value="1"/>
</dbReference>
<dbReference type="InterPro" id="IPR044399">
    <property type="entry name" value="Mb-like_M"/>
</dbReference>
<accession>A0A2A6BM04</accession>
<dbReference type="InterPro" id="IPR009050">
    <property type="entry name" value="Globin-like_sf"/>
</dbReference>
<evidence type="ECO:0000313" key="2">
    <source>
        <dbReference type="EnsemblMetazoa" id="PPA24383.1"/>
    </source>
</evidence>
<evidence type="ECO:0000256" key="1">
    <source>
        <dbReference type="SAM" id="MobiDB-lite"/>
    </source>
</evidence>
<feature type="region of interest" description="Disordered" evidence="1">
    <location>
        <begin position="37"/>
        <end position="85"/>
    </location>
</feature>
<feature type="region of interest" description="Disordered" evidence="1">
    <location>
        <begin position="267"/>
        <end position="287"/>
    </location>
</feature>
<feature type="compositionally biased region" description="Low complexity" evidence="1">
    <location>
        <begin position="71"/>
        <end position="81"/>
    </location>
</feature>
<dbReference type="InterPro" id="IPR012292">
    <property type="entry name" value="Globin/Proto"/>
</dbReference>
<dbReference type="AlphaFoldDB" id="A0A2A6BM04"/>
<gene>
    <name evidence="2" type="primary">WBGene00113937</name>
</gene>
<dbReference type="GO" id="GO:0019825">
    <property type="term" value="F:oxygen binding"/>
    <property type="evidence" value="ECO:0007669"/>
    <property type="project" value="InterPro"/>
</dbReference>
<protein>
    <submittedName>
        <fullName evidence="2">Glb-10</fullName>
    </submittedName>
</protein>
<accession>A0A8R1UH81</accession>
<evidence type="ECO:0000313" key="3">
    <source>
        <dbReference type="Proteomes" id="UP000005239"/>
    </source>
</evidence>
<sequence>MSSLPVHTTLDDSAMTGLLERRCALVDDTTKAMKKLSVDQSTMTTMTSSPFTGSWDESSKTTTTRNHLEHSSSTTSASSKRLSPRLDRLLSLPNRKMLTLLNTIRKKDSSSNQEPLDEKTKRTVIGEWKGILAHSPELFMCAWQRSAGRSASIKKTFVNVDASDDEVKIGFSELSGVIQNFFNKIILVQQLDETQMRITCEALGARHIDFVSRGFNSAFWDVFLVCMGEVLSEVLLSYTTDAGRRAEISMACERVFATTVHYMRTGYQERRRKEAKANDKSHDHSPS</sequence>
<keyword evidence="3" id="KW-1185">Reference proteome</keyword>
<dbReference type="EnsemblMetazoa" id="PPA24383.1">
    <property type="protein sequence ID" value="PPA24383.1"/>
    <property type="gene ID" value="WBGene00113937"/>
</dbReference>
<reference evidence="2" key="2">
    <citation type="submission" date="2022-06" db="UniProtKB">
        <authorList>
            <consortium name="EnsemblMetazoa"/>
        </authorList>
    </citation>
    <scope>IDENTIFICATION</scope>
    <source>
        <strain evidence="2">PS312</strain>
    </source>
</reference>
<reference evidence="3" key="1">
    <citation type="journal article" date="2008" name="Nat. Genet.">
        <title>The Pristionchus pacificus genome provides a unique perspective on nematode lifestyle and parasitism.</title>
        <authorList>
            <person name="Dieterich C."/>
            <person name="Clifton S.W."/>
            <person name="Schuster L.N."/>
            <person name="Chinwalla A."/>
            <person name="Delehaunty K."/>
            <person name="Dinkelacker I."/>
            <person name="Fulton L."/>
            <person name="Fulton R."/>
            <person name="Godfrey J."/>
            <person name="Minx P."/>
            <person name="Mitreva M."/>
            <person name="Roeseler W."/>
            <person name="Tian H."/>
            <person name="Witte H."/>
            <person name="Yang S.P."/>
            <person name="Wilson R.K."/>
            <person name="Sommer R.J."/>
        </authorList>
    </citation>
    <scope>NUCLEOTIDE SEQUENCE [LARGE SCALE GENOMIC DNA]</scope>
    <source>
        <strain evidence="3">PS312</strain>
    </source>
</reference>
<name>A0A2A6BM04_PRIPA</name>